<dbReference type="AlphaFoldDB" id="A0A2A2F942"/>
<comment type="caution">
    <text evidence="1">The sequence shown here is derived from an EMBL/GenBank/DDBJ whole genome shotgun (WGS) entry which is preliminary data.</text>
</comment>
<organism evidence="1 2">
    <name type="scientific">Halorubrum salipaludis</name>
    <dbReference type="NCBI Taxonomy" id="2032630"/>
    <lineage>
        <taxon>Archaea</taxon>
        <taxon>Methanobacteriati</taxon>
        <taxon>Methanobacteriota</taxon>
        <taxon>Stenosarchaea group</taxon>
        <taxon>Halobacteria</taxon>
        <taxon>Halobacteriales</taxon>
        <taxon>Haloferacaceae</taxon>
        <taxon>Halorubrum</taxon>
    </lineage>
</organism>
<sequence length="80" mass="9428">MMLRTNRHEIRDSIRLFVVKLPVGADKELPRNQVVDRDVLPNLLLMIRLSHLTPRRLALEVITFQCLPPLLRPIWPVRDL</sequence>
<dbReference type="EMBL" id="NSKC01000010">
    <property type="protein sequence ID" value="PAU81478.1"/>
    <property type="molecule type" value="Genomic_DNA"/>
</dbReference>
<protein>
    <submittedName>
        <fullName evidence="1">Uncharacterized protein</fullName>
    </submittedName>
</protein>
<keyword evidence="2" id="KW-1185">Reference proteome</keyword>
<gene>
    <name evidence="1" type="ORF">CK500_14335</name>
</gene>
<reference evidence="1 2" key="1">
    <citation type="submission" date="2017-08" db="EMBL/GenBank/DDBJ databases">
        <title>The strain WRN001 was isolated from Binhai saline alkaline soil, Tianjin, China.</title>
        <authorList>
            <person name="Liu D."/>
            <person name="Zhang G."/>
        </authorList>
    </citation>
    <scope>NUCLEOTIDE SEQUENCE [LARGE SCALE GENOMIC DNA]</scope>
    <source>
        <strain evidence="1 2">WN019</strain>
    </source>
</reference>
<name>A0A2A2F942_9EURY</name>
<dbReference type="Proteomes" id="UP000218083">
    <property type="component" value="Unassembled WGS sequence"/>
</dbReference>
<evidence type="ECO:0000313" key="1">
    <source>
        <dbReference type="EMBL" id="PAU81478.1"/>
    </source>
</evidence>
<proteinExistence type="predicted"/>
<evidence type="ECO:0000313" key="2">
    <source>
        <dbReference type="Proteomes" id="UP000218083"/>
    </source>
</evidence>
<accession>A0A2A2F942</accession>